<dbReference type="InterPro" id="IPR013783">
    <property type="entry name" value="Ig-like_fold"/>
</dbReference>
<dbReference type="InterPro" id="IPR041498">
    <property type="entry name" value="Big_6"/>
</dbReference>
<dbReference type="Pfam" id="PF19077">
    <property type="entry name" value="Big_13"/>
    <property type="match status" value="6"/>
</dbReference>
<dbReference type="PANTHER" id="PTHR34677">
    <property type="match status" value="1"/>
</dbReference>
<feature type="compositionally biased region" description="Polar residues" evidence="1">
    <location>
        <begin position="1524"/>
        <end position="1539"/>
    </location>
</feature>
<dbReference type="Pfam" id="PF14252">
    <property type="entry name" value="DUF4347"/>
    <property type="match status" value="1"/>
</dbReference>
<proteinExistence type="predicted"/>
<dbReference type="InterPro" id="IPR025282">
    <property type="entry name" value="DUF4214"/>
</dbReference>
<evidence type="ECO:0000259" key="2">
    <source>
        <dbReference type="Pfam" id="PF13946"/>
    </source>
</evidence>
<evidence type="ECO:0000259" key="6">
    <source>
        <dbReference type="Pfam" id="PF19078"/>
    </source>
</evidence>
<dbReference type="Pfam" id="PF19078">
    <property type="entry name" value="Big_12"/>
    <property type="match status" value="2"/>
</dbReference>
<name>A0ABS8PZJ1_9BURK</name>
<feature type="domain" description="Bacterial Ig-like" evidence="5">
    <location>
        <begin position="901"/>
        <end position="992"/>
    </location>
</feature>
<feature type="domain" description="Bacterial Ig-like" evidence="5">
    <location>
        <begin position="681"/>
        <end position="784"/>
    </location>
</feature>
<evidence type="ECO:0000313" key="8">
    <source>
        <dbReference type="Proteomes" id="UP001179361"/>
    </source>
</evidence>
<dbReference type="Pfam" id="PF13946">
    <property type="entry name" value="DUF4214"/>
    <property type="match status" value="1"/>
</dbReference>
<comment type="caution">
    <text evidence="7">The sequence shown here is derived from an EMBL/GenBank/DDBJ whole genome shotgun (WGS) entry which is preliminary data.</text>
</comment>
<sequence>MMSSTTDTAADQLVIAAARKEIVFIEDNVPDITTLIGAMGAGKEVIILDATRDGLRQIADALAGRAGIDALHIVSHGAAGSVGLGTLLLDSAALGTHAEALRTIGASLAAGGDILLYGCDIGAGSTGQAFVDGLAIATGADVAASSDLTGSAALGGDWDLEISSGGIETTAAGDASLSQLYRDTLGITGVTVDFERTDRFQNIGGYGGGANDVIYRVNDSSAYQLKIDGTQRNVALVNGAGFISSDTGGAGETMVTFSFAGGQVFSPTSIGVTSYQYANQQLVFKGYDSANNLVGTKTGTADFGMGHYNTISLAGLENIATLKLVANPASNMGKLFYLAFDNFALTNIQPAGPGVSSVSSSNANGAYRAGDTISVTVNFDRAVDVAGGVPTLQLETGSTDRFAVYRSGSGTSTLTFEYTVQAGDTSFDLDYTSTTALALNGATIKSHADGVDALLTLPTPGGIGSLGANKAIAIDTTAPAAPSLPTLSPGSDGGTVGDNLTNRDKPTITGTAETGATIRLYDGATEIGSVTATGGAWSITPTASLAQGAHGLTARATDAAGNVSAASQTLNLTIDTTPPTLSIASSTPALRSGQSATITFSFSEDPGASFSSGSVTVSGGSLGTVSGSGATRTAIFTPTSNFQGSASITVAAGAYQDIAGNNGGAANTPSIVIDTLAPAAPAVPDLAAASDSGDPDIANANTDNVTNVAMPTFGGAAGSAEAGAMIRVYDGAALIATTTALGNGSWSVDSSVALAEGQHTITAIATDAAGNASAASGALTLTIDLTPPGVPAVPDLAATSDSGASAVDNLTNAATPTFGGAAGSVEGGAIVKLYDTDGSVIASTVANGDGSWSVASTALADGAHAISARAIDVAGNVGAASSALMVTIDRTPPAAQALNAVFSADTGSSSTDLVTRAAAQTIAGTLSAALAAGERVEVSLDNGYSWTTAVADGTAWSLDGVTLAGSNTLQVRVSDAAGNAGTSYTKAYVLDTSAPAAPSTPDLDAASDTGSADHDDITGDTTPIFSGSAEAGATVYLYDGATLIGSGVATGGAWRIESTTLAAGSHDITARAFDLAGNTSAASQALTIQVITDAPTTKATALQFSADSGALANDLVTRVAAQTLFGTLDAALASGERVEVSIGGGAWLAATASVGSRTWGLPATLAAGTHPVAVRVTNAVGNSGEAFTRDYTLDTVAPTVTITSDVPSLKAGQSAAITFTFSEDPGATFSWDGSAGDIVVSGGALSALSGSGLVRTAVFTPAADTNAGTASISVAGASYVDLAGNGGASGSLAFSYDTLAPAAPSAPVLATGSDTGVLATDRITANNRPTFTGSAESGTTVTLVDGAGNAIGSGVAVDGAWAIVPTAALANGAHAVSARATDSAGNVGTASAALVVHIDTVAPALSITSNVAQLKIGDSATVTFTFSEDPGATFTRADITVDGGTLGVLSGSGLTRSAVFTPAAGIDGGVATITVTAGSYTDAAGNAGGAGTTPLLRFDTLAPAAPSIPDLDAASDTGASDSDNLTTDTTPTFSGTAPSGVTVRLYDGATEIGSALATGGTWSITSSVLGMGAHSITAVAVDAAGNRSAASQAIALTIEAPPAPPSPPSPPLVDGMPVQTGPVTLPGGVNGTSVSVPIVTGGRAETDGAAGLADIPLATGNGATQLLAQLPAGYGLSGIGASVGPAAGLEFLIASIKSATPGHAAGDQGHLVANGASYLAGLQYGSLLVQTVKPVSTADATGALVLRGFDPSGSQQTALVIDTAGLANGARLELVDIDFAAVVGKGAVLARGDGAVLTGDGASLHFTVAAGGSSQVFSGGGADLLTFGLPAAPSSANGRTSARLMSGEGSTMLHGGQDADTAAFAGVRADFDVVSHNGYVVVSSKATPQSKALVVNVEQLQFSDGIVAVENGKQLATLAGMYQSVLGRQADLGGFEFWADRHDDGVSWGAIALTMIGSNERLSGNAGFDGDAAHDIALLYQALFKRAADADGMAFWLRAMNGGMGLEQVAGHFVESAEMVGHQRAATDWDFFV</sequence>
<feature type="domain" description="Bacterial Ig-like" evidence="6">
    <location>
        <begin position="1399"/>
        <end position="1490"/>
    </location>
</feature>
<organism evidence="7 8">
    <name type="scientific">Massilia phyllostachyos</name>
    <dbReference type="NCBI Taxonomy" id="2898585"/>
    <lineage>
        <taxon>Bacteria</taxon>
        <taxon>Pseudomonadati</taxon>
        <taxon>Pseudomonadota</taxon>
        <taxon>Betaproteobacteria</taxon>
        <taxon>Burkholderiales</taxon>
        <taxon>Oxalobacteraceae</taxon>
        <taxon>Telluria group</taxon>
        <taxon>Massilia</taxon>
    </lineage>
</organism>
<dbReference type="Proteomes" id="UP001179361">
    <property type="component" value="Unassembled WGS sequence"/>
</dbReference>
<protein>
    <submittedName>
        <fullName evidence="7">Ig-like domain-containing protein</fullName>
    </submittedName>
</protein>
<feature type="region of interest" description="Disordered" evidence="1">
    <location>
        <begin position="998"/>
        <end position="1023"/>
    </location>
</feature>
<dbReference type="Pfam" id="PF17936">
    <property type="entry name" value="Big_6"/>
    <property type="match status" value="1"/>
</dbReference>
<evidence type="ECO:0000259" key="5">
    <source>
        <dbReference type="Pfam" id="PF19077"/>
    </source>
</evidence>
<feature type="domain" description="Bacterial Ig-like" evidence="5">
    <location>
        <begin position="1505"/>
        <end position="1598"/>
    </location>
</feature>
<dbReference type="InterPro" id="IPR044016">
    <property type="entry name" value="Big_13"/>
</dbReference>
<dbReference type="InterPro" id="IPR025592">
    <property type="entry name" value="DUF4347"/>
</dbReference>
<feature type="domain" description="Bacterial Ig-like" evidence="6">
    <location>
        <begin position="1194"/>
        <end position="1292"/>
    </location>
</feature>
<dbReference type="PANTHER" id="PTHR34677:SF3">
    <property type="entry name" value="BACTERIAL IG-LIKE DOMAIN-CONTAINING PROTEIN"/>
    <property type="match status" value="1"/>
</dbReference>
<dbReference type="InterPro" id="IPR044048">
    <property type="entry name" value="Big_12"/>
</dbReference>
<feature type="domain" description="Bacterial Ig-like" evidence="5">
    <location>
        <begin position="999"/>
        <end position="1088"/>
    </location>
</feature>
<feature type="domain" description="Bacterial Ig-like" evidence="5">
    <location>
        <begin position="792"/>
        <end position="889"/>
    </location>
</feature>
<feature type="domain" description="Bacterial Ig" evidence="4">
    <location>
        <begin position="1326"/>
        <end position="1393"/>
    </location>
</feature>
<feature type="domain" description="DUF4347" evidence="3">
    <location>
        <begin position="22"/>
        <end position="185"/>
    </location>
</feature>
<dbReference type="EMBL" id="JAJNOC010000001">
    <property type="protein sequence ID" value="MCD2514913.1"/>
    <property type="molecule type" value="Genomic_DNA"/>
</dbReference>
<feature type="region of interest" description="Disordered" evidence="1">
    <location>
        <begin position="1507"/>
        <end position="1539"/>
    </location>
</feature>
<keyword evidence="8" id="KW-1185">Reference proteome</keyword>
<accession>A0ABS8PZJ1</accession>
<evidence type="ECO:0000256" key="1">
    <source>
        <dbReference type="SAM" id="MobiDB-lite"/>
    </source>
</evidence>
<feature type="compositionally biased region" description="Low complexity" evidence="1">
    <location>
        <begin position="1510"/>
        <end position="1523"/>
    </location>
</feature>
<gene>
    <name evidence="7" type="ORF">LQ564_01130</name>
</gene>
<dbReference type="Gene3D" id="2.60.40.10">
    <property type="entry name" value="Immunoglobulins"/>
    <property type="match status" value="8"/>
</dbReference>
<feature type="domain" description="DUF4214" evidence="2">
    <location>
        <begin position="1976"/>
        <end position="2021"/>
    </location>
</feature>
<evidence type="ECO:0000259" key="3">
    <source>
        <dbReference type="Pfam" id="PF14252"/>
    </source>
</evidence>
<evidence type="ECO:0000313" key="7">
    <source>
        <dbReference type="EMBL" id="MCD2514913.1"/>
    </source>
</evidence>
<evidence type="ECO:0000259" key="4">
    <source>
        <dbReference type="Pfam" id="PF17936"/>
    </source>
</evidence>
<feature type="region of interest" description="Disordered" evidence="1">
    <location>
        <begin position="482"/>
        <end position="509"/>
    </location>
</feature>
<dbReference type="RefSeq" id="WP_231056256.1">
    <property type="nucleotide sequence ID" value="NZ_JAJNOC010000001.1"/>
</dbReference>
<dbReference type="NCBIfam" id="NF033510">
    <property type="entry name" value="Ca_tandemer"/>
    <property type="match status" value="7"/>
</dbReference>
<feature type="domain" description="Bacterial Ig-like" evidence="5">
    <location>
        <begin position="482"/>
        <end position="576"/>
    </location>
</feature>
<reference evidence="7" key="1">
    <citation type="submission" date="2021-11" db="EMBL/GenBank/DDBJ databases">
        <title>The complete genome of Massilia sp sp. G4R7.</title>
        <authorList>
            <person name="Liu L."/>
            <person name="Yue J."/>
            <person name="Yuan J."/>
            <person name="Yang F."/>
            <person name="Li L."/>
        </authorList>
    </citation>
    <scope>NUCLEOTIDE SEQUENCE</scope>
    <source>
        <strain evidence="7">G4R7</strain>
    </source>
</reference>